<organism evidence="3 4">
    <name type="scientific">Syntrophotalea acetylenivorans</name>
    <dbReference type="NCBI Taxonomy" id="1842532"/>
    <lineage>
        <taxon>Bacteria</taxon>
        <taxon>Pseudomonadati</taxon>
        <taxon>Thermodesulfobacteriota</taxon>
        <taxon>Desulfuromonadia</taxon>
        <taxon>Desulfuromonadales</taxon>
        <taxon>Syntrophotaleaceae</taxon>
        <taxon>Syntrophotalea</taxon>
    </lineage>
</organism>
<keyword evidence="4" id="KW-1185">Reference proteome</keyword>
<sequence length="112" mass="12034">MELPQALFFGLLYAAVILAVSAAKDYLGDRGVYIVALISGLTDVDAITLSNARLVQQGVLGASQAHISILIALVSNLCFKLGLVGFFSTRQMFRWTLCCFVCLALPALLILI</sequence>
<dbReference type="InterPro" id="IPR025105">
    <property type="entry name" value="DUF4010"/>
</dbReference>
<dbReference type="PANTHER" id="PTHR39084:SF1">
    <property type="entry name" value="DUF4010 DOMAIN-CONTAINING PROTEIN"/>
    <property type="match status" value="1"/>
</dbReference>
<evidence type="ECO:0000313" key="3">
    <source>
        <dbReference type="EMBL" id="APG27576.1"/>
    </source>
</evidence>
<name>A0A1L3GNP8_9BACT</name>
<feature type="domain" description="DUF4010" evidence="2">
    <location>
        <begin position="2"/>
        <end position="86"/>
    </location>
</feature>
<evidence type="ECO:0000256" key="1">
    <source>
        <dbReference type="SAM" id="Phobius"/>
    </source>
</evidence>
<protein>
    <recommendedName>
        <fullName evidence="2">DUF4010 domain-containing protein</fullName>
    </recommendedName>
</protein>
<keyword evidence="1" id="KW-1133">Transmembrane helix</keyword>
<keyword evidence="1" id="KW-0812">Transmembrane</keyword>
<evidence type="ECO:0000313" key="4">
    <source>
        <dbReference type="Proteomes" id="UP000182517"/>
    </source>
</evidence>
<dbReference type="PANTHER" id="PTHR39084">
    <property type="entry name" value="MEMBRANE PROTEIN-RELATED"/>
    <property type="match status" value="1"/>
</dbReference>
<evidence type="ECO:0000259" key="2">
    <source>
        <dbReference type="Pfam" id="PF13194"/>
    </source>
</evidence>
<dbReference type="KEGG" id="pef:A7E78_06845"/>
<keyword evidence="1" id="KW-0472">Membrane</keyword>
<feature type="transmembrane region" description="Helical" evidence="1">
    <location>
        <begin position="67"/>
        <end position="87"/>
    </location>
</feature>
<dbReference type="AlphaFoldDB" id="A0A1L3GNP8"/>
<feature type="transmembrane region" description="Helical" evidence="1">
    <location>
        <begin position="32"/>
        <end position="55"/>
    </location>
</feature>
<reference evidence="3 4" key="1">
    <citation type="journal article" date="2017" name="Genome Announc.">
        <title>Complete Genome Sequences of Two Acetylene-Fermenting Pelobacter acetylenicus Strains.</title>
        <authorList>
            <person name="Sutton J.M."/>
            <person name="Baesman S.M."/>
            <person name="Fierst J.L."/>
            <person name="Poret-Peterson A.T."/>
            <person name="Oremland R.S."/>
            <person name="Dunlap D.S."/>
            <person name="Akob D.M."/>
        </authorList>
    </citation>
    <scope>NUCLEOTIDE SEQUENCE [LARGE SCALE GENOMIC DNA]</scope>
    <source>
        <strain evidence="3 4">SFB93</strain>
    </source>
</reference>
<accession>A0A1L3GNP8</accession>
<dbReference type="EMBL" id="CP015519">
    <property type="protein sequence ID" value="APG27576.1"/>
    <property type="molecule type" value="Genomic_DNA"/>
</dbReference>
<proteinExistence type="predicted"/>
<dbReference type="Pfam" id="PF13194">
    <property type="entry name" value="DUF4010"/>
    <property type="match status" value="1"/>
</dbReference>
<feature type="transmembrane region" description="Helical" evidence="1">
    <location>
        <begin position="93"/>
        <end position="111"/>
    </location>
</feature>
<gene>
    <name evidence="3" type="ORF">A7E78_06845</name>
</gene>
<dbReference type="Proteomes" id="UP000182517">
    <property type="component" value="Chromosome"/>
</dbReference>